<accession>A0A3P7P6L8</accession>
<dbReference type="EMBL" id="LR130778">
    <property type="protein sequence ID" value="VDN45993.1"/>
    <property type="molecule type" value="Genomic_DNA"/>
</dbReference>
<evidence type="ECO:0000313" key="1">
    <source>
        <dbReference type="EMBL" id="VDN45993.1"/>
    </source>
</evidence>
<protein>
    <submittedName>
        <fullName evidence="1">Uncharacterized protein</fullName>
    </submittedName>
</protein>
<dbReference type="OrthoDB" id="2095508at2"/>
<proteinExistence type="predicted"/>
<keyword evidence="2" id="KW-1185">Reference proteome</keyword>
<dbReference type="Proteomes" id="UP000279029">
    <property type="component" value="Chromosome"/>
</dbReference>
<reference evidence="1 2" key="1">
    <citation type="submission" date="2018-09" db="EMBL/GenBank/DDBJ databases">
        <authorList>
            <person name="Postec A."/>
        </authorList>
    </citation>
    <scope>NUCLEOTIDE SEQUENCE [LARGE SCALE GENOMIC DNA]</scope>
    <source>
        <strain evidence="1">70B-A</strain>
    </source>
</reference>
<sequence>MAFVYEKLSKKDQEFIASFKLPYPLSRSMMADIPRCWAADREREMFFVSVGGQGFHFSEEYPPSYYYLIWCGQLIMMQSYYKAIGNMQEKRKYIYKVHCILAPNILVSQSALIAEVIKEAVTEYERGSSQFFGTIEFEEMSTPIFMEGDIRYE</sequence>
<dbReference type="RefSeq" id="WP_125135572.1">
    <property type="nucleotide sequence ID" value="NZ_LR130778.1"/>
</dbReference>
<dbReference type="AlphaFoldDB" id="A0A3P7P6L8"/>
<dbReference type="KEGG" id="cbar:PATL70BA_0151"/>
<name>A0A3P7P6L8_9FIRM</name>
<gene>
    <name evidence="1" type="ORF">PATL70BA_0151</name>
</gene>
<organism evidence="1 2">
    <name type="scientific">Petrocella atlantisensis</name>
    <dbReference type="NCBI Taxonomy" id="2173034"/>
    <lineage>
        <taxon>Bacteria</taxon>
        <taxon>Bacillati</taxon>
        <taxon>Bacillota</taxon>
        <taxon>Clostridia</taxon>
        <taxon>Lachnospirales</taxon>
        <taxon>Vallitaleaceae</taxon>
        <taxon>Petrocella</taxon>
    </lineage>
</organism>
<evidence type="ECO:0000313" key="2">
    <source>
        <dbReference type="Proteomes" id="UP000279029"/>
    </source>
</evidence>